<dbReference type="EMBL" id="KY626176">
    <property type="protein sequence ID" value="ARB11227.1"/>
    <property type="molecule type" value="Genomic_DNA"/>
</dbReference>
<dbReference type="GeneID" id="54980151"/>
<proteinExistence type="predicted"/>
<dbReference type="Proteomes" id="UP000224896">
    <property type="component" value="Segment"/>
</dbReference>
<accession>A0A1W5S338</accession>
<reference evidence="2" key="1">
    <citation type="submission" date="2017-02" db="EMBL/GenBank/DDBJ databases">
        <authorList>
            <person name="Lucas-Elio P."/>
            <person name="Silas S."/>
            <person name="Fire A.Z."/>
            <person name="Sanchez-Amat A."/>
        </authorList>
    </citation>
    <scope>NUCLEOTIDE SEQUENCE [LARGE SCALE GENOMIC DNA]</scope>
</reference>
<dbReference type="KEGG" id="vg:54980151"/>
<evidence type="ECO:0000313" key="2">
    <source>
        <dbReference type="Proteomes" id="UP000224896"/>
    </source>
</evidence>
<dbReference type="RefSeq" id="YP_009789997.1">
    <property type="nucleotide sequence ID" value="NC_047821.1"/>
</dbReference>
<organism evidence="1 2">
    <name type="scientific">Marinomonas phage CPP1m</name>
    <dbReference type="NCBI Taxonomy" id="1965370"/>
    <lineage>
        <taxon>Viruses</taxon>
        <taxon>Duplodnaviria</taxon>
        <taxon>Heunggongvirae</taxon>
        <taxon>Uroviricota</taxon>
        <taxon>Caudoviricetes</taxon>
        <taxon>Autographivirales</taxon>
        <taxon>Autosignataviridae</taxon>
        <taxon>Colwellvirinae</taxon>
        <taxon>Murciavirus</taxon>
        <taxon>Murciavirus CPP1m</taxon>
    </lineage>
</organism>
<evidence type="ECO:0000313" key="1">
    <source>
        <dbReference type="EMBL" id="ARB11227.1"/>
    </source>
</evidence>
<keyword evidence="2" id="KW-1185">Reference proteome</keyword>
<name>A0A1W5S338_9CAUD</name>
<sequence length="117" mass="14085">MKHWSRKERFPSKASLTEVKTYLPRFWEAWNTEEVRKLGEYMEDGRACNDIAKELGRSRNSVAIKAEELGYLEREGSRFYKVSTRKRWFRKPEVTKTLYYIKECVTYKDFTDDYFGG</sequence>
<protein>
    <submittedName>
        <fullName evidence="1">Uncharacterized protein</fullName>
    </submittedName>
</protein>